<feature type="domain" description="Peptidase C51" evidence="2">
    <location>
        <begin position="43"/>
        <end position="128"/>
    </location>
</feature>
<dbReference type="InterPro" id="IPR036366">
    <property type="entry name" value="PGBDSf"/>
</dbReference>
<dbReference type="RefSeq" id="WP_381177384.1">
    <property type="nucleotide sequence ID" value="NZ_JBHSFK010000050.1"/>
</dbReference>
<dbReference type="SUPFAM" id="SSF47090">
    <property type="entry name" value="PGBD-like"/>
    <property type="match status" value="1"/>
</dbReference>
<dbReference type="Gene3D" id="1.10.101.10">
    <property type="entry name" value="PGBD-like superfamily/PGBD"/>
    <property type="match status" value="1"/>
</dbReference>
<keyword evidence="4" id="KW-1185">Reference proteome</keyword>
<proteinExistence type="predicted"/>
<comment type="caution">
    <text evidence="3">The sequence shown here is derived from an EMBL/GenBank/DDBJ whole genome shotgun (WGS) entry which is preliminary data.</text>
</comment>
<feature type="compositionally biased region" description="Low complexity" evidence="1">
    <location>
        <begin position="166"/>
        <end position="187"/>
    </location>
</feature>
<dbReference type="Pfam" id="PF05257">
    <property type="entry name" value="CHAP"/>
    <property type="match status" value="1"/>
</dbReference>
<dbReference type="InterPro" id="IPR036365">
    <property type="entry name" value="PGBD-like_sf"/>
</dbReference>
<gene>
    <name evidence="3" type="ORF">ACFPIH_47485</name>
</gene>
<reference evidence="4" key="1">
    <citation type="journal article" date="2019" name="Int. J. Syst. Evol. Microbiol.">
        <title>The Global Catalogue of Microorganisms (GCM) 10K type strain sequencing project: providing services to taxonomists for standard genome sequencing and annotation.</title>
        <authorList>
            <consortium name="The Broad Institute Genomics Platform"/>
            <consortium name="The Broad Institute Genome Sequencing Center for Infectious Disease"/>
            <person name="Wu L."/>
            <person name="Ma J."/>
        </authorList>
    </citation>
    <scope>NUCLEOTIDE SEQUENCE [LARGE SCALE GENOMIC DNA]</scope>
    <source>
        <strain evidence="4">CGMCC 4.7177</strain>
    </source>
</reference>
<organism evidence="3 4">
    <name type="scientific">Streptomyces vulcanius</name>
    <dbReference type="NCBI Taxonomy" id="1441876"/>
    <lineage>
        <taxon>Bacteria</taxon>
        <taxon>Bacillati</taxon>
        <taxon>Actinomycetota</taxon>
        <taxon>Actinomycetes</taxon>
        <taxon>Kitasatosporales</taxon>
        <taxon>Streptomycetaceae</taxon>
        <taxon>Streptomyces</taxon>
    </lineage>
</organism>
<evidence type="ECO:0000313" key="4">
    <source>
        <dbReference type="Proteomes" id="UP001595839"/>
    </source>
</evidence>
<dbReference type="InterPro" id="IPR007921">
    <property type="entry name" value="CHAP_dom"/>
</dbReference>
<dbReference type="Proteomes" id="UP001595839">
    <property type="component" value="Unassembled WGS sequence"/>
</dbReference>
<protein>
    <submittedName>
        <fullName evidence="3">CHAP domain-containing protein</fullName>
    </submittedName>
</protein>
<evidence type="ECO:0000313" key="3">
    <source>
        <dbReference type="EMBL" id="MFC4507003.1"/>
    </source>
</evidence>
<accession>A0ABV9B7Q5</accession>
<evidence type="ECO:0000256" key="1">
    <source>
        <dbReference type="SAM" id="MobiDB-lite"/>
    </source>
</evidence>
<feature type="region of interest" description="Disordered" evidence="1">
    <location>
        <begin position="163"/>
        <end position="200"/>
    </location>
</feature>
<sequence length="268" mass="28398">MASTAAALLTEAKKWKGYKEGASNHTKFGEWYATLVKDKSFAYAAWCDEYVSYCAYASGNADVVGQYAYCPSHVNFFKNRGQWHKASETIKPGDIIFFDWNDDGVADHVEIARAASAPGATVATIGGNTSSGTAGSQSNGDGVYERIRYRSDILGFGRPAYKAAAPSTGSSGSNTTTPSTPTQKYTPPAFPKGLAPNKATPSAKSLQKALKATDWLGKSVELSDNYGPQTQKAVAGFNAKHGLNNAGVSYDATIGPKGWALLFTLAYG</sequence>
<name>A0ABV9B7Q5_9ACTN</name>
<evidence type="ECO:0000259" key="2">
    <source>
        <dbReference type="Pfam" id="PF05257"/>
    </source>
</evidence>
<dbReference type="EMBL" id="JBHSFK010000050">
    <property type="protein sequence ID" value="MFC4507003.1"/>
    <property type="molecule type" value="Genomic_DNA"/>
</dbReference>